<evidence type="ECO:0000313" key="3">
    <source>
        <dbReference type="Proteomes" id="UP000799118"/>
    </source>
</evidence>
<evidence type="ECO:0000313" key="2">
    <source>
        <dbReference type="EMBL" id="KAE9399594.1"/>
    </source>
</evidence>
<dbReference type="Proteomes" id="UP000799118">
    <property type="component" value="Unassembled WGS sequence"/>
</dbReference>
<sequence length="797" mass="88152">MSNTKIHLVGFILLSVQSHFTKWIYPPLDILASKMLVPMPNSSSYSTSSPKLDLQCWHILQQYAGSNSINLPKVEEQLLNIFKDSIYKYNDSKWRPYLSRIVGIEPDTEDHIPIIAEIEEKIDYMVSAAYTTQASSPPLSLPLPPHPAASNVLDMELDMDSVLQSPSLPMPPHPTASNVLDMELNMDSVSQSPPVALFTPEPAAPGSSSFSPSGNSLRSLLSTQTSGKAKITLKEHTERKKQGKGYAANGSSIICLLVNLHATPAPPAPPTSAIPEAQEPQVPASSPWLCSFDGHVGAAFTQLGIFVTTPNMDVVHAPIGCCEMCMRRQNNFAKDDPLYWPQLYHYAVGHLAVFPYPNNSVDHPLHWAWYQPMSGDFESVNVPGLAGTLTEEQQCDRHLVHSRDQLHKYLEHLREPGARNIVLLLLACLQQVVLECYAHSLSACMVIFIHHQFAMSLVGTFGSGESTTPSGSLISLGSVARSSAISSFLSSAVQTKLSEMESLDIILHDWIAPPPPKPKAPPKKKQKLANPSSYVPPPTEARNHFLPIIHDSWPICLHVWDIASVRLKELEQFTGPSQLEQFLPDPALFVTPIMLSRLGLPNAKLFTNKQWHAMLEAADGFRTTPSQPLRVKMLTQLKSVLENSRSVGIQIDVDNITSVPALWNGVKVNLNASGQINPSIVQQVIWELYEIKFRLEMLVLDRYMVPESQGDTDEVEMLKEACLFAELPFHMLETAVDGASTADRIATMLETFTDSHLHAHIMDHAAYNNVPGTERGIQCYAHVCQLTIKHLDQVDSD</sequence>
<reference evidence="2" key="1">
    <citation type="journal article" date="2019" name="Environ. Microbiol.">
        <title>Fungal ecological strategies reflected in gene transcription - a case study of two litter decomposers.</title>
        <authorList>
            <person name="Barbi F."/>
            <person name="Kohler A."/>
            <person name="Barry K."/>
            <person name="Baskaran P."/>
            <person name="Daum C."/>
            <person name="Fauchery L."/>
            <person name="Ihrmark K."/>
            <person name="Kuo A."/>
            <person name="LaButti K."/>
            <person name="Lipzen A."/>
            <person name="Morin E."/>
            <person name="Grigoriev I.V."/>
            <person name="Henrissat B."/>
            <person name="Lindahl B."/>
            <person name="Martin F."/>
        </authorList>
    </citation>
    <scope>NUCLEOTIDE SEQUENCE</scope>
    <source>
        <strain evidence="2">JB14</strain>
    </source>
</reference>
<name>A0A6A4HRD9_9AGAR</name>
<dbReference type="AlphaFoldDB" id="A0A6A4HRD9"/>
<keyword evidence="3" id="KW-1185">Reference proteome</keyword>
<proteinExistence type="predicted"/>
<evidence type="ECO:0000256" key="1">
    <source>
        <dbReference type="SAM" id="MobiDB-lite"/>
    </source>
</evidence>
<protein>
    <submittedName>
        <fullName evidence="2">Uncharacterized protein</fullName>
    </submittedName>
</protein>
<accession>A0A6A4HRD9</accession>
<gene>
    <name evidence="2" type="ORF">BT96DRAFT_939275</name>
</gene>
<organism evidence="2 3">
    <name type="scientific">Gymnopus androsaceus JB14</name>
    <dbReference type="NCBI Taxonomy" id="1447944"/>
    <lineage>
        <taxon>Eukaryota</taxon>
        <taxon>Fungi</taxon>
        <taxon>Dikarya</taxon>
        <taxon>Basidiomycota</taxon>
        <taxon>Agaricomycotina</taxon>
        <taxon>Agaricomycetes</taxon>
        <taxon>Agaricomycetidae</taxon>
        <taxon>Agaricales</taxon>
        <taxon>Marasmiineae</taxon>
        <taxon>Omphalotaceae</taxon>
        <taxon>Gymnopus</taxon>
    </lineage>
</organism>
<feature type="region of interest" description="Disordered" evidence="1">
    <location>
        <begin position="516"/>
        <end position="536"/>
    </location>
</feature>
<dbReference type="EMBL" id="ML769467">
    <property type="protein sequence ID" value="KAE9399594.1"/>
    <property type="molecule type" value="Genomic_DNA"/>
</dbReference>